<organism evidence="7 8">
    <name type="scientific">Exophiala spinifera</name>
    <dbReference type="NCBI Taxonomy" id="91928"/>
    <lineage>
        <taxon>Eukaryota</taxon>
        <taxon>Fungi</taxon>
        <taxon>Dikarya</taxon>
        <taxon>Ascomycota</taxon>
        <taxon>Pezizomycotina</taxon>
        <taxon>Eurotiomycetes</taxon>
        <taxon>Chaetothyriomycetidae</taxon>
        <taxon>Chaetothyriales</taxon>
        <taxon>Herpotrichiellaceae</taxon>
        <taxon>Exophiala</taxon>
    </lineage>
</organism>
<dbReference type="HOGENOM" id="CLU_029627_0_0_1"/>
<dbReference type="EMBL" id="KN847494">
    <property type="protein sequence ID" value="KIW17474.1"/>
    <property type="molecule type" value="Genomic_DNA"/>
</dbReference>
<feature type="region of interest" description="Disordered" evidence="5">
    <location>
        <begin position="279"/>
        <end position="493"/>
    </location>
</feature>
<dbReference type="GeneID" id="27331751"/>
<feature type="compositionally biased region" description="Acidic residues" evidence="5">
    <location>
        <begin position="369"/>
        <end position="380"/>
    </location>
</feature>
<dbReference type="PROSITE" id="PS50089">
    <property type="entry name" value="ZF_RING_2"/>
    <property type="match status" value="1"/>
</dbReference>
<dbReference type="STRING" id="91928.A0A0D2C1B0"/>
<feature type="region of interest" description="Disordered" evidence="5">
    <location>
        <begin position="228"/>
        <end position="251"/>
    </location>
</feature>
<protein>
    <recommendedName>
        <fullName evidence="6">RING-type domain-containing protein</fullName>
    </recommendedName>
</protein>
<dbReference type="PANTHER" id="PTHR15898:SF13">
    <property type="entry name" value="BIFUNCTIONAL APOPTOSIS REGULATOR"/>
    <property type="match status" value="1"/>
</dbReference>
<evidence type="ECO:0000256" key="5">
    <source>
        <dbReference type="SAM" id="MobiDB-lite"/>
    </source>
</evidence>
<feature type="compositionally biased region" description="Acidic residues" evidence="5">
    <location>
        <begin position="416"/>
        <end position="428"/>
    </location>
</feature>
<dbReference type="InterPro" id="IPR018957">
    <property type="entry name" value="Znf_C3HC4_RING-type"/>
</dbReference>
<dbReference type="GO" id="GO:0005634">
    <property type="term" value="C:nucleus"/>
    <property type="evidence" value="ECO:0007669"/>
    <property type="project" value="TreeGrafter"/>
</dbReference>
<dbReference type="SMART" id="SM00184">
    <property type="entry name" value="RING"/>
    <property type="match status" value="1"/>
</dbReference>
<evidence type="ECO:0000313" key="8">
    <source>
        <dbReference type="Proteomes" id="UP000053328"/>
    </source>
</evidence>
<evidence type="ECO:0000313" key="7">
    <source>
        <dbReference type="EMBL" id="KIW17474.1"/>
    </source>
</evidence>
<dbReference type="Gene3D" id="3.30.40.10">
    <property type="entry name" value="Zinc/RING finger domain, C3HC4 (zinc finger)"/>
    <property type="match status" value="1"/>
</dbReference>
<evidence type="ECO:0000256" key="2">
    <source>
        <dbReference type="ARBA" id="ARBA00022771"/>
    </source>
</evidence>
<accession>A0A0D2C1B0</accession>
<dbReference type="VEuPathDB" id="FungiDB:PV08_04668"/>
<dbReference type="InterPro" id="IPR017907">
    <property type="entry name" value="Znf_RING_CS"/>
</dbReference>
<keyword evidence="2 4" id="KW-0863">Zinc-finger</keyword>
<dbReference type="PANTHER" id="PTHR15898">
    <property type="entry name" value="BIFUNCTIONAL APOPTOSIS REGULATOR"/>
    <property type="match status" value="1"/>
</dbReference>
<feature type="region of interest" description="Disordered" evidence="5">
    <location>
        <begin position="185"/>
        <end position="207"/>
    </location>
</feature>
<feature type="compositionally biased region" description="Acidic residues" evidence="5">
    <location>
        <begin position="392"/>
        <end position="409"/>
    </location>
</feature>
<gene>
    <name evidence="7" type="ORF">PV08_04668</name>
</gene>
<feature type="domain" description="RING-type" evidence="6">
    <location>
        <begin position="34"/>
        <end position="78"/>
    </location>
</feature>
<evidence type="ECO:0000259" key="6">
    <source>
        <dbReference type="PROSITE" id="PS50089"/>
    </source>
</evidence>
<dbReference type="InterPro" id="IPR001841">
    <property type="entry name" value="Znf_RING"/>
</dbReference>
<dbReference type="GO" id="GO:0008270">
    <property type="term" value="F:zinc ion binding"/>
    <property type="evidence" value="ECO:0007669"/>
    <property type="project" value="UniProtKB-KW"/>
</dbReference>
<dbReference type="RefSeq" id="XP_016237690.1">
    <property type="nucleotide sequence ID" value="XM_016379013.1"/>
</dbReference>
<feature type="compositionally biased region" description="Acidic residues" evidence="5">
    <location>
        <begin position="188"/>
        <end position="198"/>
    </location>
</feature>
<dbReference type="PROSITE" id="PS00518">
    <property type="entry name" value="ZF_RING_1"/>
    <property type="match status" value="1"/>
</dbReference>
<dbReference type="Proteomes" id="UP000053328">
    <property type="component" value="Unassembled WGS sequence"/>
</dbReference>
<dbReference type="AlphaFoldDB" id="A0A0D2C1B0"/>
<evidence type="ECO:0000256" key="4">
    <source>
        <dbReference type="PROSITE-ProRule" id="PRU00175"/>
    </source>
</evidence>
<keyword evidence="3" id="KW-0862">Zinc</keyword>
<dbReference type="SUPFAM" id="SSF57850">
    <property type="entry name" value="RING/U-box"/>
    <property type="match status" value="1"/>
</dbReference>
<sequence length="493" mass="55940">MSAADTSPRPAANDLPLLSTFQKHIEDMRNLSLCKICIKPFYEPFILACGHTYCYSCLASWFGGAQNRKKKKNCPDCRAEVTSQPSPNYLLRDLVHMFIGRAELLPEDETVAEHQQAKEDEAGQLAADRAGQGLFNGVFKQHHHHAFHLSSIWARGILDQEDNVMRCPECHWELEDGQCMQCGFNEYEPGDSDMDEESNPSPQLDTDEYDYDDDSEVDMDFDFGPVHITTGYESDRTEASRTDYDEYDDEDDMDSFIERDDAPIHLDDDGDDARSVSTIVGRRNHHNSDYSTGDENDQWSDDHTTNYAGATPYYDDEDRSVTGTEVSGHNTVYDDPSEASDDDDEPISRFQPHRQFGFPSRRHMRTIVSDDDDEEDEDNSDATANEPISLGDSEDESDNDDDFVAGDDDERPRIEEAEDEDEDDDEDDIRPPQSAARRMQHLNAQRGRRGESRPYIPPSYDSRAHHSRSHQSGQYSAPAYGRRIPVGGGGRHY</sequence>
<reference evidence="7 8" key="1">
    <citation type="submission" date="2015-01" db="EMBL/GenBank/DDBJ databases">
        <title>The Genome Sequence of Exophiala spinifera CBS89968.</title>
        <authorList>
            <consortium name="The Broad Institute Genomics Platform"/>
            <person name="Cuomo C."/>
            <person name="de Hoog S."/>
            <person name="Gorbushina A."/>
            <person name="Stielow B."/>
            <person name="Teixiera M."/>
            <person name="Abouelleil A."/>
            <person name="Chapman S.B."/>
            <person name="Priest M."/>
            <person name="Young S.K."/>
            <person name="Wortman J."/>
            <person name="Nusbaum C."/>
            <person name="Birren B."/>
        </authorList>
    </citation>
    <scope>NUCLEOTIDE SEQUENCE [LARGE SCALE GENOMIC DNA]</scope>
    <source>
        <strain evidence="7 8">CBS 89968</strain>
    </source>
</reference>
<feature type="compositionally biased region" description="Acidic residues" evidence="5">
    <location>
        <begin position="335"/>
        <end position="345"/>
    </location>
</feature>
<feature type="compositionally biased region" description="Polar residues" evidence="5">
    <location>
        <begin position="321"/>
        <end position="330"/>
    </location>
</feature>
<keyword evidence="1" id="KW-0479">Metal-binding</keyword>
<dbReference type="GO" id="GO:0061630">
    <property type="term" value="F:ubiquitin protein ligase activity"/>
    <property type="evidence" value="ECO:0007669"/>
    <property type="project" value="TreeGrafter"/>
</dbReference>
<dbReference type="InterPro" id="IPR013083">
    <property type="entry name" value="Znf_RING/FYVE/PHD"/>
</dbReference>
<dbReference type="GO" id="GO:0043161">
    <property type="term" value="P:proteasome-mediated ubiquitin-dependent protein catabolic process"/>
    <property type="evidence" value="ECO:0007669"/>
    <property type="project" value="TreeGrafter"/>
</dbReference>
<dbReference type="OrthoDB" id="6105938at2759"/>
<keyword evidence="8" id="KW-1185">Reference proteome</keyword>
<evidence type="ECO:0000256" key="1">
    <source>
        <dbReference type="ARBA" id="ARBA00022723"/>
    </source>
</evidence>
<evidence type="ECO:0000256" key="3">
    <source>
        <dbReference type="ARBA" id="ARBA00022833"/>
    </source>
</evidence>
<dbReference type="Pfam" id="PF00097">
    <property type="entry name" value="zf-C3HC4"/>
    <property type="match status" value="1"/>
</dbReference>
<feature type="compositionally biased region" description="Basic and acidic residues" evidence="5">
    <location>
        <begin position="233"/>
        <end position="244"/>
    </location>
</feature>
<proteinExistence type="predicted"/>
<name>A0A0D2C1B0_9EURO</name>